<dbReference type="SUPFAM" id="SSF57667">
    <property type="entry name" value="beta-beta-alpha zinc fingers"/>
    <property type="match status" value="1"/>
</dbReference>
<dbReference type="GO" id="GO:0008270">
    <property type="term" value="F:zinc ion binding"/>
    <property type="evidence" value="ECO:0007669"/>
    <property type="project" value="UniProtKB-KW"/>
</dbReference>
<dbReference type="AlphaFoldDB" id="A0A1U7TIM4"/>
<dbReference type="KEGG" id="csyr:103260413"/>
<dbReference type="InterPro" id="IPR036236">
    <property type="entry name" value="Znf_C2H2_sf"/>
</dbReference>
<keyword evidence="1" id="KW-0862">Zinc</keyword>
<proteinExistence type="predicted"/>
<evidence type="ECO:0000256" key="2">
    <source>
        <dbReference type="SAM" id="MobiDB-lite"/>
    </source>
</evidence>
<sequence length="142" mass="15018">MVTLATEALAATAVTQLTVVPVGAAVTADETEVLKAEISKAVKQVQEEDPNTHILYACDSCGDKFLDANSLAQHVRIHTAQALVMFQTDADFYQQYGPGSTWPAGQVLQAGELVFRPRDGAEGQPALAETPPTAPECPPPAE</sequence>
<evidence type="ECO:0000313" key="5">
    <source>
        <dbReference type="RefSeq" id="XP_008056258.2"/>
    </source>
</evidence>
<accession>A0A1U7TIM4</accession>
<feature type="region of interest" description="Disordered" evidence="2">
    <location>
        <begin position="118"/>
        <end position="142"/>
    </location>
</feature>
<reference evidence="5" key="1">
    <citation type="submission" date="2025-08" db="UniProtKB">
        <authorList>
            <consortium name="RefSeq"/>
        </authorList>
    </citation>
    <scope>IDENTIFICATION</scope>
</reference>
<dbReference type="Proteomes" id="UP000189704">
    <property type="component" value="Unplaced"/>
</dbReference>
<feature type="domain" description="C2H2-type" evidence="3">
    <location>
        <begin position="56"/>
        <end position="83"/>
    </location>
</feature>
<dbReference type="InterPro" id="IPR013087">
    <property type="entry name" value="Znf_C2H2_type"/>
</dbReference>
<keyword evidence="1" id="KW-0863">Zinc-finger</keyword>
<dbReference type="Gene3D" id="3.30.160.60">
    <property type="entry name" value="Classic Zinc Finger"/>
    <property type="match status" value="1"/>
</dbReference>
<name>A0A1U7TIM4_CARSF</name>
<organism evidence="4 5">
    <name type="scientific">Carlito syrichta</name>
    <name type="common">Philippine tarsier</name>
    <name type="synonym">Tarsius syrichta</name>
    <dbReference type="NCBI Taxonomy" id="1868482"/>
    <lineage>
        <taxon>Eukaryota</taxon>
        <taxon>Metazoa</taxon>
        <taxon>Chordata</taxon>
        <taxon>Craniata</taxon>
        <taxon>Vertebrata</taxon>
        <taxon>Euteleostomi</taxon>
        <taxon>Mammalia</taxon>
        <taxon>Eutheria</taxon>
        <taxon>Euarchontoglires</taxon>
        <taxon>Primates</taxon>
        <taxon>Haplorrhini</taxon>
        <taxon>Tarsiiformes</taxon>
        <taxon>Tarsiidae</taxon>
        <taxon>Carlito</taxon>
    </lineage>
</organism>
<protein>
    <submittedName>
        <fullName evidence="5">Zinc finger and BTB domain-containing protein 17</fullName>
    </submittedName>
</protein>
<dbReference type="PROSITE" id="PS00028">
    <property type="entry name" value="ZINC_FINGER_C2H2_1"/>
    <property type="match status" value="1"/>
</dbReference>
<keyword evidence="1" id="KW-0479">Metal-binding</keyword>
<dbReference type="RefSeq" id="XP_008056258.2">
    <property type="nucleotide sequence ID" value="XM_008058067.2"/>
</dbReference>
<dbReference type="OrthoDB" id="10018191at2759"/>
<dbReference type="GeneID" id="103260413"/>
<dbReference type="PROSITE" id="PS50157">
    <property type="entry name" value="ZINC_FINGER_C2H2_2"/>
    <property type="match status" value="1"/>
</dbReference>
<feature type="compositionally biased region" description="Pro residues" evidence="2">
    <location>
        <begin position="132"/>
        <end position="142"/>
    </location>
</feature>
<evidence type="ECO:0000256" key="1">
    <source>
        <dbReference type="PROSITE-ProRule" id="PRU00042"/>
    </source>
</evidence>
<gene>
    <name evidence="5" type="primary">LOC103260413</name>
</gene>
<keyword evidence="4" id="KW-1185">Reference proteome</keyword>
<evidence type="ECO:0000313" key="4">
    <source>
        <dbReference type="Proteomes" id="UP000189704"/>
    </source>
</evidence>
<evidence type="ECO:0000259" key="3">
    <source>
        <dbReference type="PROSITE" id="PS50157"/>
    </source>
</evidence>